<comment type="caution">
    <text evidence="2">The sequence shown here is derived from an EMBL/GenBank/DDBJ whole genome shotgun (WGS) entry which is preliminary data.</text>
</comment>
<gene>
    <name evidence="2" type="ORF">JMJ35_003160</name>
</gene>
<sequence length="152" mass="16586">MSPTLVLLNSCMTRSYKQNDRDHVGLADGTAAATEHLPRYFAKSGHVDADPKKVKKEGGGKGNWGTPGDESQDYGYNFANARRRSNSSSHGHAIGDFKTKFEAVESDPVFEEEFHGAPKEDTDLEEHMGHDKGESADSVSTVSVDDEDIKKA</sequence>
<evidence type="ECO:0008006" key="4">
    <source>
        <dbReference type="Google" id="ProtNLM"/>
    </source>
</evidence>
<dbReference type="AlphaFoldDB" id="A0AA39V3E6"/>
<protein>
    <recommendedName>
        <fullName evidence="4">STF2-like protein</fullName>
    </recommendedName>
</protein>
<feature type="region of interest" description="Disordered" evidence="1">
    <location>
        <begin position="42"/>
        <end position="72"/>
    </location>
</feature>
<feature type="compositionally biased region" description="Basic and acidic residues" evidence="1">
    <location>
        <begin position="45"/>
        <end position="59"/>
    </location>
</feature>
<evidence type="ECO:0000256" key="1">
    <source>
        <dbReference type="SAM" id="MobiDB-lite"/>
    </source>
</evidence>
<keyword evidence="3" id="KW-1185">Reference proteome</keyword>
<feature type="compositionally biased region" description="Basic and acidic residues" evidence="1">
    <location>
        <begin position="112"/>
        <end position="135"/>
    </location>
</feature>
<evidence type="ECO:0000313" key="3">
    <source>
        <dbReference type="Proteomes" id="UP001166286"/>
    </source>
</evidence>
<accession>A0AA39V3E6</accession>
<proteinExistence type="predicted"/>
<feature type="region of interest" description="Disordered" evidence="1">
    <location>
        <begin position="105"/>
        <end position="152"/>
    </location>
</feature>
<dbReference type="EMBL" id="JAFEKC020000005">
    <property type="protein sequence ID" value="KAK0514543.1"/>
    <property type="molecule type" value="Genomic_DNA"/>
</dbReference>
<name>A0AA39V3E6_9LECA</name>
<dbReference type="Proteomes" id="UP001166286">
    <property type="component" value="Unassembled WGS sequence"/>
</dbReference>
<organism evidence="2 3">
    <name type="scientific">Cladonia borealis</name>
    <dbReference type="NCBI Taxonomy" id="184061"/>
    <lineage>
        <taxon>Eukaryota</taxon>
        <taxon>Fungi</taxon>
        <taxon>Dikarya</taxon>
        <taxon>Ascomycota</taxon>
        <taxon>Pezizomycotina</taxon>
        <taxon>Lecanoromycetes</taxon>
        <taxon>OSLEUM clade</taxon>
        <taxon>Lecanoromycetidae</taxon>
        <taxon>Lecanorales</taxon>
        <taxon>Lecanorineae</taxon>
        <taxon>Cladoniaceae</taxon>
        <taxon>Cladonia</taxon>
    </lineage>
</organism>
<reference evidence="2" key="1">
    <citation type="submission" date="2023-03" db="EMBL/GenBank/DDBJ databases">
        <title>Complete genome of Cladonia borealis.</title>
        <authorList>
            <person name="Park H."/>
        </authorList>
    </citation>
    <scope>NUCLEOTIDE SEQUENCE</scope>
    <source>
        <strain evidence="2">ANT050790</strain>
    </source>
</reference>
<evidence type="ECO:0000313" key="2">
    <source>
        <dbReference type="EMBL" id="KAK0514543.1"/>
    </source>
</evidence>